<dbReference type="PIRSF" id="PIRSF007349">
    <property type="entry name" value="Tsp_L"/>
    <property type="match status" value="1"/>
</dbReference>
<protein>
    <submittedName>
        <fullName evidence="3">Phage tail protein</fullName>
    </submittedName>
</protein>
<dbReference type="InterPro" id="IPR035089">
    <property type="entry name" value="Phage_sheath_subtilisin"/>
</dbReference>
<feature type="domain" description="Tail sheath protein subtilisin-like" evidence="2">
    <location>
        <begin position="249"/>
        <end position="405"/>
    </location>
</feature>
<dbReference type="Proteomes" id="UP000188937">
    <property type="component" value="Chromosome"/>
</dbReference>
<dbReference type="STRING" id="435.A0U92_03610"/>
<dbReference type="RefSeq" id="WP_077812042.1">
    <property type="nucleotide sequence ID" value="NZ_CP014692.1"/>
</dbReference>
<dbReference type="InterPro" id="IPR007067">
    <property type="entry name" value="Tail_sheath"/>
</dbReference>
<name>A0A1U9KDZ7_ACEAC</name>
<evidence type="ECO:0000313" key="4">
    <source>
        <dbReference type="Proteomes" id="UP000188937"/>
    </source>
</evidence>
<proteinExistence type="inferred from homology"/>
<gene>
    <name evidence="3" type="ORF">A0U92_03610</name>
</gene>
<sequence>MSGSITIPGYSDTNRVPGFYFSLDNSKANTASVTRRVLILGQMISGSASPGVASLSAGYSDAVSKYGSGSQCSGMVKAYRAVDTQGEVWVLPLADSSAAQPAVGGFSIAGTATESGTLSLYIGDQLVSVAVTTGDSAAVIAENIIVAIGNTSGLPVSVGGSANINGDPVTFEGSTLTLNGKTVTLSSAEASGSTVTSPEIILTALNKGLAGNDMLLGIALLGTAGGQATPSGVALTINSFSGGTTNPTDLDIVLSNQGERVYDLIIHPYTDSGSLTALKEWLNDTAGRWSATQQLYGHAITAYRGTYGEATSFGLTLNDQHATIMPVADSPSSPLVWAAQIAAQAAISMRTNPALPVTGVTLTVMPPTDAGRYIHDERNSLLYDGLSTFTVDDSGTVVIERLVTTYQTDAAGLPDNSYLDFETMMCAEICLQDMRIYLGSQFNGYILVQDGSKIGAGIKATTAALIGKACASRYRYQCLQLWCQDPDTFSQSLVAENAGGGVVKLLMPYNFANQLRVIAGNCQFVKS</sequence>
<organism evidence="3 4">
    <name type="scientific">Acetobacter aceti</name>
    <dbReference type="NCBI Taxonomy" id="435"/>
    <lineage>
        <taxon>Bacteria</taxon>
        <taxon>Pseudomonadati</taxon>
        <taxon>Pseudomonadota</taxon>
        <taxon>Alphaproteobacteria</taxon>
        <taxon>Acetobacterales</taxon>
        <taxon>Acetobacteraceae</taxon>
        <taxon>Acetobacter</taxon>
        <taxon>Acetobacter subgen. Acetobacter</taxon>
    </lineage>
</organism>
<accession>A0A1U9KDZ7</accession>
<dbReference type="AlphaFoldDB" id="A0A1U9KDZ7"/>
<comment type="similarity">
    <text evidence="1">Belongs to the myoviridae tail sheath protein family.</text>
</comment>
<dbReference type="Pfam" id="PF04984">
    <property type="entry name" value="Phage_sheath_1"/>
    <property type="match status" value="1"/>
</dbReference>
<reference evidence="3 4" key="1">
    <citation type="submission" date="2016-03" db="EMBL/GenBank/DDBJ databases">
        <title>Acetic acid bacteria sequencing.</title>
        <authorList>
            <person name="Brandt J."/>
            <person name="Jakob F."/>
            <person name="Vogel R.F."/>
        </authorList>
    </citation>
    <scope>NUCLEOTIDE SEQUENCE [LARGE SCALE GENOMIC DNA]</scope>
    <source>
        <strain evidence="3 4">TMW2.1153</strain>
    </source>
</reference>
<dbReference type="OrthoDB" id="5442644at2"/>
<evidence type="ECO:0000313" key="3">
    <source>
        <dbReference type="EMBL" id="AQS84006.1"/>
    </source>
</evidence>
<dbReference type="EMBL" id="CP014692">
    <property type="protein sequence ID" value="AQS84006.1"/>
    <property type="molecule type" value="Genomic_DNA"/>
</dbReference>
<evidence type="ECO:0000259" key="2">
    <source>
        <dbReference type="Pfam" id="PF04984"/>
    </source>
</evidence>
<keyword evidence="4" id="KW-1185">Reference proteome</keyword>
<dbReference type="KEGG" id="aace:A0U92_03610"/>
<evidence type="ECO:0000256" key="1">
    <source>
        <dbReference type="ARBA" id="ARBA00008005"/>
    </source>
</evidence>